<dbReference type="InterPro" id="IPR017438">
    <property type="entry name" value="ATP-NAD_kinase_N"/>
</dbReference>
<sequence>MPLEILALILVAAALVIAGVSLYSVRKLKTRLVVIEEAPVVARSLEAAKKVALIVNPSKAGAEAAMAAVRAACVEAGFGDPLIYETTVEDPGHSMAVEALEQKCDIVVVAGGDGTLREAAEVLADTDAIMGVLPLGTGNLLARNLDFNVDDIEAAVHTALHGRIRSIDAAKIVLERADGTTEDHVFLVMAGIGFDADMMNDTNEDLKARLGPLAYAEAGMRHLPGRRRTVTLSLDDGPEQQRKIRSVIFANCGRLQGGFDLVPDAVLDDGKLDIVVMSPQSVAGWAWIAAKTALRHRGAIPVIDYYQARKVRMSVPEPISSQLDGDTTGDVVAMTVQILPQALRLRVPARL</sequence>
<reference evidence="10 11" key="1">
    <citation type="submission" date="2024-09" db="EMBL/GenBank/DDBJ databases">
        <authorList>
            <person name="Salinas-Garcia M.A."/>
            <person name="Prieme A."/>
        </authorList>
    </citation>
    <scope>NUCLEOTIDE SEQUENCE [LARGE SCALE GENOMIC DNA]</scope>
    <source>
        <strain evidence="10 11">DSM 21081</strain>
    </source>
</reference>
<evidence type="ECO:0000256" key="3">
    <source>
        <dbReference type="ARBA" id="ARBA00022679"/>
    </source>
</evidence>
<evidence type="ECO:0000256" key="5">
    <source>
        <dbReference type="ARBA" id="ARBA00022777"/>
    </source>
</evidence>
<keyword evidence="4" id="KW-0547">Nucleotide-binding</keyword>
<dbReference type="GO" id="GO:0016301">
    <property type="term" value="F:kinase activity"/>
    <property type="evidence" value="ECO:0007669"/>
    <property type="project" value="UniProtKB-KW"/>
</dbReference>
<keyword evidence="5 10" id="KW-0418">Kinase</keyword>
<dbReference type="Pfam" id="PF19279">
    <property type="entry name" value="YegS_C"/>
    <property type="match status" value="1"/>
</dbReference>
<evidence type="ECO:0000256" key="7">
    <source>
        <dbReference type="ARBA" id="ARBA00023209"/>
    </source>
</evidence>
<dbReference type="NCBIfam" id="TIGR00147">
    <property type="entry name" value="YegS/Rv2252/BmrU family lipid kinase"/>
    <property type="match status" value="1"/>
</dbReference>
<dbReference type="SUPFAM" id="SSF111331">
    <property type="entry name" value="NAD kinase/diacylglycerol kinase-like"/>
    <property type="match status" value="1"/>
</dbReference>
<name>A0ABV4UVG7_9MICC</name>
<dbReference type="Gene3D" id="3.40.50.10330">
    <property type="entry name" value="Probable inorganic polyphosphate/atp-NAD kinase, domain 1"/>
    <property type="match status" value="1"/>
</dbReference>
<evidence type="ECO:0000313" key="10">
    <source>
        <dbReference type="EMBL" id="MFB0836198.1"/>
    </source>
</evidence>
<dbReference type="EC" id="2.7.1.-" evidence="10"/>
<keyword evidence="3 10" id="KW-0808">Transferase</keyword>
<evidence type="ECO:0000256" key="6">
    <source>
        <dbReference type="ARBA" id="ARBA00022840"/>
    </source>
</evidence>
<proteinExistence type="inferred from homology"/>
<keyword evidence="7" id="KW-0443">Lipid metabolism</keyword>
<organism evidence="10 11">
    <name type="scientific">Arthrobacter halodurans</name>
    <dbReference type="NCBI Taxonomy" id="516699"/>
    <lineage>
        <taxon>Bacteria</taxon>
        <taxon>Bacillati</taxon>
        <taxon>Actinomycetota</taxon>
        <taxon>Actinomycetes</taxon>
        <taxon>Micrococcales</taxon>
        <taxon>Micrococcaceae</taxon>
        <taxon>Arthrobacter</taxon>
    </lineage>
</organism>
<dbReference type="Pfam" id="PF00781">
    <property type="entry name" value="DAGK_cat"/>
    <property type="match status" value="1"/>
</dbReference>
<dbReference type="SMART" id="SM00046">
    <property type="entry name" value="DAGKc"/>
    <property type="match status" value="1"/>
</dbReference>
<evidence type="ECO:0000259" key="9">
    <source>
        <dbReference type="PROSITE" id="PS50146"/>
    </source>
</evidence>
<dbReference type="PROSITE" id="PS50146">
    <property type="entry name" value="DAGK"/>
    <property type="match status" value="1"/>
</dbReference>
<evidence type="ECO:0000256" key="4">
    <source>
        <dbReference type="ARBA" id="ARBA00022741"/>
    </source>
</evidence>
<comment type="caution">
    <text evidence="10">The sequence shown here is derived from an EMBL/GenBank/DDBJ whole genome shotgun (WGS) entry which is preliminary data.</text>
</comment>
<dbReference type="Proteomes" id="UP001575652">
    <property type="component" value="Unassembled WGS sequence"/>
</dbReference>
<evidence type="ECO:0000256" key="2">
    <source>
        <dbReference type="ARBA" id="ARBA00005983"/>
    </source>
</evidence>
<keyword evidence="7" id="KW-0594">Phospholipid biosynthesis</keyword>
<dbReference type="InterPro" id="IPR005218">
    <property type="entry name" value="Diacylglycerol/lipid_kinase"/>
</dbReference>
<dbReference type="PANTHER" id="PTHR12358">
    <property type="entry name" value="SPHINGOSINE KINASE"/>
    <property type="match status" value="1"/>
</dbReference>
<dbReference type="InterPro" id="IPR016064">
    <property type="entry name" value="NAD/diacylglycerol_kinase_sf"/>
</dbReference>
<keyword evidence="7" id="KW-0444">Lipid biosynthesis</keyword>
<dbReference type="RefSeq" id="WP_373973373.1">
    <property type="nucleotide sequence ID" value="NZ_JBHDLJ010000019.1"/>
</dbReference>
<comment type="similarity">
    <text evidence="2">Belongs to the diacylglycerol/lipid kinase family.</text>
</comment>
<accession>A0ABV4UVG7</accession>
<evidence type="ECO:0000256" key="8">
    <source>
        <dbReference type="ARBA" id="ARBA00023264"/>
    </source>
</evidence>
<dbReference type="Gene3D" id="2.60.200.40">
    <property type="match status" value="1"/>
</dbReference>
<comment type="cofactor">
    <cofactor evidence="1">
        <name>Mg(2+)</name>
        <dbReference type="ChEBI" id="CHEBI:18420"/>
    </cofactor>
</comment>
<protein>
    <submittedName>
        <fullName evidence="10">Diacylglycerol kinase family protein</fullName>
        <ecNumber evidence="10">2.7.1.-</ecNumber>
    </submittedName>
</protein>
<dbReference type="InterPro" id="IPR001206">
    <property type="entry name" value="Diacylglycerol_kinase_cat_dom"/>
</dbReference>
<dbReference type="InterPro" id="IPR045540">
    <property type="entry name" value="YegS/DAGK_C"/>
</dbReference>
<gene>
    <name evidence="10" type="ORF">ACETWP_16535</name>
</gene>
<dbReference type="InterPro" id="IPR050187">
    <property type="entry name" value="Lipid_Phosphate_FormReg"/>
</dbReference>
<evidence type="ECO:0000313" key="11">
    <source>
        <dbReference type="Proteomes" id="UP001575652"/>
    </source>
</evidence>
<dbReference type="PANTHER" id="PTHR12358:SF54">
    <property type="entry name" value="SPHINGOSINE KINASE RELATED PROTEIN"/>
    <property type="match status" value="1"/>
</dbReference>
<evidence type="ECO:0000256" key="1">
    <source>
        <dbReference type="ARBA" id="ARBA00001946"/>
    </source>
</evidence>
<keyword evidence="8" id="KW-1208">Phospholipid metabolism</keyword>
<dbReference type="EMBL" id="JBHDLJ010000019">
    <property type="protein sequence ID" value="MFB0836198.1"/>
    <property type="molecule type" value="Genomic_DNA"/>
</dbReference>
<keyword evidence="11" id="KW-1185">Reference proteome</keyword>
<feature type="domain" description="DAGKc" evidence="9">
    <location>
        <begin position="46"/>
        <end position="176"/>
    </location>
</feature>
<keyword evidence="6" id="KW-0067">ATP-binding</keyword>